<evidence type="ECO:0000313" key="1">
    <source>
        <dbReference type="EMBL" id="AXE17571.1"/>
    </source>
</evidence>
<name>A0A344TG00_9BACT</name>
<dbReference type="InterPro" id="IPR053865">
    <property type="entry name" value="DUF6934"/>
</dbReference>
<dbReference type="Proteomes" id="UP000251993">
    <property type="component" value="Chromosome"/>
</dbReference>
<protein>
    <submittedName>
        <fullName evidence="1">Uncharacterized protein</fullName>
    </submittedName>
</protein>
<gene>
    <name evidence="1" type="ORF">DR864_07415</name>
</gene>
<sequence length="169" mass="19490">MMIFGRLCIEFHKWQTMNLDVYPLKDTSQEHTHFAFISEGKQGQIIKIIAYQNTGELSNDRPIYNLGFGDYNLLTKEVDDKVVTDNGDMEKVLATITHTVPLFFSHHPNAILEVSGSTKGRTRLYQMLITKYMAELADFVIIYGLNDEVGELELFIPDKKYSRFFAIKK</sequence>
<dbReference type="KEGG" id="run:DR864_07415"/>
<dbReference type="AlphaFoldDB" id="A0A344TG00"/>
<dbReference type="RefSeq" id="WP_114066356.1">
    <property type="nucleotide sequence ID" value="NZ_CP030850.1"/>
</dbReference>
<dbReference type="Pfam" id="PF22028">
    <property type="entry name" value="DUF6934"/>
    <property type="match status" value="1"/>
</dbReference>
<accession>A0A344TG00</accession>
<organism evidence="1 2">
    <name type="scientific">Runella rosea</name>
    <dbReference type="NCBI Taxonomy" id="2259595"/>
    <lineage>
        <taxon>Bacteria</taxon>
        <taxon>Pseudomonadati</taxon>
        <taxon>Bacteroidota</taxon>
        <taxon>Cytophagia</taxon>
        <taxon>Cytophagales</taxon>
        <taxon>Spirosomataceae</taxon>
        <taxon>Runella</taxon>
    </lineage>
</organism>
<evidence type="ECO:0000313" key="2">
    <source>
        <dbReference type="Proteomes" id="UP000251993"/>
    </source>
</evidence>
<dbReference type="EMBL" id="CP030850">
    <property type="protein sequence ID" value="AXE17571.1"/>
    <property type="molecule type" value="Genomic_DNA"/>
</dbReference>
<keyword evidence="2" id="KW-1185">Reference proteome</keyword>
<reference evidence="1 2" key="1">
    <citation type="submission" date="2018-07" db="EMBL/GenBank/DDBJ databases">
        <title>Genome sequencing of Runella.</title>
        <authorList>
            <person name="Baek M.-G."/>
            <person name="Yi H."/>
        </authorList>
    </citation>
    <scope>NUCLEOTIDE SEQUENCE [LARGE SCALE GENOMIC DNA]</scope>
    <source>
        <strain evidence="1 2">HYN0085</strain>
    </source>
</reference>
<dbReference type="OrthoDB" id="1343312at2"/>
<proteinExistence type="predicted"/>